<dbReference type="PROSITE" id="PS50985">
    <property type="entry name" value="GRAS"/>
    <property type="match status" value="1"/>
</dbReference>
<keyword evidence="20" id="KW-1185">Reference proteome</keyword>
<feature type="domain" description="Ubiquitin-like protease family profile" evidence="17">
    <location>
        <begin position="1382"/>
        <end position="1560"/>
    </location>
</feature>
<dbReference type="InterPro" id="IPR008906">
    <property type="entry name" value="HATC_C_dom"/>
</dbReference>
<keyword evidence="11" id="KW-0804">Transcription</keyword>
<gene>
    <name evidence="19" type="ORF">V6N12_053047</name>
</gene>
<evidence type="ECO:0000256" key="7">
    <source>
        <dbReference type="ARBA" id="ARBA00022801"/>
    </source>
</evidence>
<dbReference type="PANTHER" id="PTHR46481">
    <property type="entry name" value="ZINC FINGER BED DOMAIN-CONTAINING PROTEIN 4"/>
    <property type="match status" value="1"/>
</dbReference>
<dbReference type="InterPro" id="IPR003653">
    <property type="entry name" value="Peptidase_C48_C"/>
</dbReference>
<dbReference type="Proteomes" id="UP001472677">
    <property type="component" value="Unassembled WGS sequence"/>
</dbReference>
<dbReference type="Pfam" id="PF02902">
    <property type="entry name" value="Peptidase_C48"/>
    <property type="match status" value="1"/>
</dbReference>
<comment type="subcellular location">
    <subcellularLocation>
        <location evidence="1">Nucleus</location>
    </subcellularLocation>
</comment>
<evidence type="ECO:0000256" key="16">
    <source>
        <dbReference type="SAM" id="SignalP"/>
    </source>
</evidence>
<feature type="domain" description="BED-type" evidence="18">
    <location>
        <begin position="618"/>
        <end position="672"/>
    </location>
</feature>
<keyword evidence="8" id="KW-0862">Zinc</keyword>
<evidence type="ECO:0000256" key="2">
    <source>
        <dbReference type="ARBA" id="ARBA00005234"/>
    </source>
</evidence>
<feature type="chain" id="PRO_5046027074" description="Ubiquitin-like protease family profile domain-containing protein" evidence="16">
    <location>
        <begin position="17"/>
        <end position="1593"/>
    </location>
</feature>
<feature type="region of interest" description="SAW" evidence="14">
    <location>
        <begin position="271"/>
        <end position="349"/>
    </location>
</feature>
<feature type="region of interest" description="Disordered" evidence="15">
    <location>
        <begin position="1202"/>
        <end position="1221"/>
    </location>
</feature>
<evidence type="ECO:0000259" key="17">
    <source>
        <dbReference type="PROSITE" id="PS50600"/>
    </source>
</evidence>
<evidence type="ECO:0000256" key="4">
    <source>
        <dbReference type="ARBA" id="ARBA00022670"/>
    </source>
</evidence>
<feature type="signal peptide" evidence="16">
    <location>
        <begin position="1"/>
        <end position="16"/>
    </location>
</feature>
<evidence type="ECO:0000256" key="10">
    <source>
        <dbReference type="ARBA" id="ARBA00023125"/>
    </source>
</evidence>
<evidence type="ECO:0000256" key="3">
    <source>
        <dbReference type="ARBA" id="ARBA00011738"/>
    </source>
</evidence>
<dbReference type="SUPFAM" id="SSF53098">
    <property type="entry name" value="Ribonuclease H-like"/>
    <property type="match status" value="1"/>
</dbReference>
<dbReference type="InterPro" id="IPR003656">
    <property type="entry name" value="Znf_BED"/>
</dbReference>
<dbReference type="InterPro" id="IPR012337">
    <property type="entry name" value="RNaseH-like_sf"/>
</dbReference>
<comment type="similarity">
    <text evidence="2">Belongs to the peptidase C48 family.</text>
</comment>
<keyword evidence="7" id="KW-0378">Hydrolase</keyword>
<evidence type="ECO:0000256" key="6">
    <source>
        <dbReference type="ARBA" id="ARBA00022771"/>
    </source>
</evidence>
<dbReference type="SUPFAM" id="SSF57667">
    <property type="entry name" value="beta-beta-alpha zinc fingers"/>
    <property type="match status" value="1"/>
</dbReference>
<comment type="caution">
    <text evidence="14">Lacks conserved residue(s) required for the propagation of feature annotation.</text>
</comment>
<accession>A0ABR2AX67</accession>
<protein>
    <recommendedName>
        <fullName evidence="21">Ubiquitin-like protease family profile domain-containing protein</fullName>
    </recommendedName>
</protein>
<keyword evidence="6 13" id="KW-0863">Zinc-finger</keyword>
<keyword evidence="9" id="KW-0805">Transcription regulation</keyword>
<dbReference type="PROSITE" id="PS50600">
    <property type="entry name" value="ULP_PROTEASE"/>
    <property type="match status" value="1"/>
</dbReference>
<dbReference type="InterPro" id="IPR038765">
    <property type="entry name" value="Papain-like_cys_pep_sf"/>
</dbReference>
<evidence type="ECO:0000256" key="12">
    <source>
        <dbReference type="ARBA" id="ARBA00023242"/>
    </source>
</evidence>
<evidence type="ECO:0000256" key="5">
    <source>
        <dbReference type="ARBA" id="ARBA00022723"/>
    </source>
</evidence>
<sequence length="1593" mass="183984">MASSLALGFLLAGAKAVEDGDLKSADWLLRRVINVADKELAEYQSRVVKYFAEALVRRAYGLRPPSSYYTLPVNRGMSYYYDSYYINSAIRNAITYALPLMGKKRFHLVDFSLPYSLHGRSVLNTLPSSYDDPLSVRVSLILSPLLKEFVNIEHETASFTEEAKEFDTKLEDELKVVYASSLGEVGESDLDFKREDETTMVFYNLKLNKLLKDSKAMKRELVRLREINPALVFMLEFYVNHNDDQFNFFTYLEDSFQYYSNIIEDFWDPFYGESHSESQWIHNIETYEDKDLITAHKTLTEWQNIFFMGGLRQVPLVGHIQTGEIMREENGCLLLGWKQRPTFFLSAWKSEVEDEHLDCNLTGHELGAGFDSNSIFDSTIPSLQPLQPFSEGLTLNRLAAFAEMHDILKDLCHKYNIPLALAWDSRVIDTSENISYPYKNRTLLIQSNYCYVKDLKSYKFMEAYAKSRPIHEGSQSIAGKALESRSGRYFEPSIRNVRMGDDIFLTRTESYGIDAAVAICLRNCYTNNEVYVVEFCWESENLECSEVDIFDELKSMKKKFVTVNYQDTEVGFQEKVISNIRRVEEARDVDAVEINGLNHQGGAKLNSTIQLSGTKYRKSRSKVWMDFDKFEVDGKPVAKCKHCSKEFSGSSKSGTTHLKNHLDRCPTKKKQNQERKLTCPIDTNERSSTFDQEKSCLDFAKLIIKNPCLLDITDQELFKSFVTGVLPMFEFPSKDICLSNIYRIYKEEKEKLLLYFDRLACKFNLTVNFWEDSRGNKTYCCLIAHFIDDDWKLKRKFLSVKTLDHINHTKAVGGIIRSSIAKWNIGKKICSITVDNFSLDDDMVQQIKETCLSDQDSLYSAHWFINYTLLEDGLREIDDILFKLKKSIEYVSETTLGKLKFQEAVDKMRLQDAKSLDDVSFRLDSDFDILDSALGSREIFCQLEQIDVNFKLNPSMQEWEKAVALHSCLKCFDDVKGTQDLYFPKLCDIYMRFLQLEKRNNPIITLMKSKFDHYWSLCNSTLALATVLDPRLNFRFLQISYNLIYGHDSKMQLNKFRKVLTDVYTEYANEGRNLTKSASNMDDSNCSTPDTATVCILDYFSKIVSEGNFNEEISSKSELDCYLDEPLLPFGGAFDVLGWWHVKSQTFPTLARMARDLLAMPISVFAPCSDFSAVISNPAYSSLNTVSIEAFVCSQNWLEIPKENDGKNHEPAQNTEKRKRKMEDINVIKVTKTLNHDKANISIDTAKDSNKDDGSPSLYSWSMPQNSSSEFVDEKAEFVRASNVHLELRLLQSSEPNYGRDINGLFEIPDDYSSFGNNQFEMSQSSSSESDDETPLYQQGSWCKEDVRAYLVSGFTYKENKRLDKWQRNELNGKLIGRDKEFRLPDEKLAPLLMASHGNETRKEYYIDDSVVNTFFKLLKKRSERYPGAYISHYSFDSQIATYLIDGSRSEQEVLSWFKAEKLAGVHKLFLPLCSSSHWLLFYVDTKEKKILWLDSNPSTRITSNNVKKQTILQWFTTFLLPEFGYNDANEWPFVMRTDIPVQENLVDCGVFVMKYGDCLTHGDLFPFTQDDMVHFRRRIFLDVYRGRLHTKK</sequence>
<dbReference type="InterPro" id="IPR052035">
    <property type="entry name" value="ZnF_BED_domain_contain"/>
</dbReference>
<dbReference type="Pfam" id="PF05699">
    <property type="entry name" value="Dimer_Tnp_hAT"/>
    <property type="match status" value="1"/>
</dbReference>
<dbReference type="PANTHER" id="PTHR46481:SF11">
    <property type="entry name" value="ZINC FINGER BED DOMAIN-CONTAINING PROTEIN RICESLEEPER 2-LIKE"/>
    <property type="match status" value="1"/>
</dbReference>
<comment type="caution">
    <text evidence="19">The sequence shown here is derived from an EMBL/GenBank/DDBJ whole genome shotgun (WGS) entry which is preliminary data.</text>
</comment>
<evidence type="ECO:0000313" key="20">
    <source>
        <dbReference type="Proteomes" id="UP001472677"/>
    </source>
</evidence>
<dbReference type="Pfam" id="PF03514">
    <property type="entry name" value="GRAS"/>
    <property type="match status" value="1"/>
</dbReference>
<dbReference type="InterPro" id="IPR055081">
    <property type="entry name" value="NLP1-9_GAF"/>
</dbReference>
<comment type="subunit">
    <text evidence="3">Homodimer.</text>
</comment>
<evidence type="ECO:0000313" key="19">
    <source>
        <dbReference type="EMBL" id="KAK8498825.1"/>
    </source>
</evidence>
<keyword evidence="4" id="KW-0645">Protease</keyword>
<dbReference type="SUPFAM" id="SSF54001">
    <property type="entry name" value="Cysteine proteinases"/>
    <property type="match status" value="1"/>
</dbReference>
<dbReference type="SMART" id="SM00614">
    <property type="entry name" value="ZnF_BED"/>
    <property type="match status" value="1"/>
</dbReference>
<dbReference type="InterPro" id="IPR025525">
    <property type="entry name" value="hAT-like_transposase_RNase-H"/>
</dbReference>
<evidence type="ECO:0008006" key="21">
    <source>
        <dbReference type="Google" id="ProtNLM"/>
    </source>
</evidence>
<organism evidence="19 20">
    <name type="scientific">Hibiscus sabdariffa</name>
    <name type="common">roselle</name>
    <dbReference type="NCBI Taxonomy" id="183260"/>
    <lineage>
        <taxon>Eukaryota</taxon>
        <taxon>Viridiplantae</taxon>
        <taxon>Streptophyta</taxon>
        <taxon>Embryophyta</taxon>
        <taxon>Tracheophyta</taxon>
        <taxon>Spermatophyta</taxon>
        <taxon>Magnoliopsida</taxon>
        <taxon>eudicotyledons</taxon>
        <taxon>Gunneridae</taxon>
        <taxon>Pentapetalae</taxon>
        <taxon>rosids</taxon>
        <taxon>malvids</taxon>
        <taxon>Malvales</taxon>
        <taxon>Malvaceae</taxon>
        <taxon>Malvoideae</taxon>
        <taxon>Hibiscus</taxon>
    </lineage>
</organism>
<dbReference type="Gene3D" id="3.40.395.10">
    <property type="entry name" value="Adenoviral Proteinase, Chain A"/>
    <property type="match status" value="1"/>
</dbReference>
<dbReference type="Pfam" id="PF22922">
    <property type="entry name" value="GAF_NLP"/>
    <property type="match status" value="1"/>
</dbReference>
<feature type="region of interest" description="Disordered" evidence="15">
    <location>
        <begin position="1317"/>
        <end position="1336"/>
    </location>
</feature>
<evidence type="ECO:0000259" key="18">
    <source>
        <dbReference type="PROSITE" id="PS50808"/>
    </source>
</evidence>
<evidence type="ECO:0000256" key="11">
    <source>
        <dbReference type="ARBA" id="ARBA00023163"/>
    </source>
</evidence>
<keyword evidence="12" id="KW-0539">Nucleus</keyword>
<name>A0ABR2AX67_9ROSI</name>
<evidence type="ECO:0000256" key="14">
    <source>
        <dbReference type="PROSITE-ProRule" id="PRU01191"/>
    </source>
</evidence>
<dbReference type="Pfam" id="PF02892">
    <property type="entry name" value="zf-BED"/>
    <property type="match status" value="1"/>
</dbReference>
<proteinExistence type="inferred from homology"/>
<dbReference type="Pfam" id="PF14372">
    <property type="entry name" value="hAT-like_RNase-H"/>
    <property type="match status" value="1"/>
</dbReference>
<reference evidence="19 20" key="1">
    <citation type="journal article" date="2024" name="G3 (Bethesda)">
        <title>Genome assembly of Hibiscus sabdariffa L. provides insights into metabolisms of medicinal natural products.</title>
        <authorList>
            <person name="Kim T."/>
        </authorList>
    </citation>
    <scope>NUCLEOTIDE SEQUENCE [LARGE SCALE GENOMIC DNA]</scope>
    <source>
        <strain evidence="19">TK-2024</strain>
        <tissue evidence="19">Old leaves</tissue>
    </source>
</reference>
<dbReference type="EMBL" id="JBBPBM010000246">
    <property type="protein sequence ID" value="KAK8498825.1"/>
    <property type="molecule type" value="Genomic_DNA"/>
</dbReference>
<evidence type="ECO:0000256" key="1">
    <source>
        <dbReference type="ARBA" id="ARBA00004123"/>
    </source>
</evidence>
<evidence type="ECO:0000256" key="8">
    <source>
        <dbReference type="ARBA" id="ARBA00022833"/>
    </source>
</evidence>
<dbReference type="PROSITE" id="PS50808">
    <property type="entry name" value="ZF_BED"/>
    <property type="match status" value="1"/>
</dbReference>
<evidence type="ECO:0000256" key="9">
    <source>
        <dbReference type="ARBA" id="ARBA00023015"/>
    </source>
</evidence>
<evidence type="ECO:0000256" key="15">
    <source>
        <dbReference type="SAM" id="MobiDB-lite"/>
    </source>
</evidence>
<keyword evidence="10" id="KW-0238">DNA-binding</keyword>
<keyword evidence="16" id="KW-0732">Signal</keyword>
<comment type="similarity">
    <text evidence="14">Belongs to the GRAS family.</text>
</comment>
<keyword evidence="5" id="KW-0479">Metal-binding</keyword>
<evidence type="ECO:0000256" key="13">
    <source>
        <dbReference type="PROSITE-ProRule" id="PRU00027"/>
    </source>
</evidence>
<dbReference type="InterPro" id="IPR005202">
    <property type="entry name" value="TF_GRAS"/>
</dbReference>
<dbReference type="InterPro" id="IPR036236">
    <property type="entry name" value="Znf_C2H2_sf"/>
</dbReference>
<feature type="short sequence motif" description="LXXLL motif" evidence="14">
    <location>
        <begin position="207"/>
        <end position="211"/>
    </location>
</feature>